<name>A0A161XHX5_9HYPH</name>
<dbReference type="EMBL" id="LMCB01000004">
    <property type="protein sequence ID" value="KZL21533.1"/>
    <property type="molecule type" value="Genomic_DNA"/>
</dbReference>
<comment type="caution">
    <text evidence="2">The sequence shown here is derived from an EMBL/GenBank/DDBJ whole genome shotgun (WGS) entry which is preliminary data.</text>
</comment>
<protein>
    <submittedName>
        <fullName evidence="2">Uncharacterized protein</fullName>
    </submittedName>
</protein>
<dbReference type="PATRIC" id="fig|989403.3.peg.878"/>
<gene>
    <name evidence="2" type="ORF">PsAD2_00830</name>
</gene>
<evidence type="ECO:0000313" key="2">
    <source>
        <dbReference type="EMBL" id="KZL21533.1"/>
    </source>
</evidence>
<organism evidence="2 3">
    <name type="scientific">Pseudovibrio axinellae</name>
    <dbReference type="NCBI Taxonomy" id="989403"/>
    <lineage>
        <taxon>Bacteria</taxon>
        <taxon>Pseudomonadati</taxon>
        <taxon>Pseudomonadota</taxon>
        <taxon>Alphaproteobacteria</taxon>
        <taxon>Hyphomicrobiales</taxon>
        <taxon>Stappiaceae</taxon>
        <taxon>Pseudovibrio</taxon>
    </lineage>
</organism>
<accession>A0A161XHX5</accession>
<reference evidence="2 3" key="1">
    <citation type="journal article" date="2016" name="Front. Microbiol.">
        <title>Comparative Genomic Analysis Reveals a Diverse Repertoire of Genes Involved in Prokaryote-Eukaryote Interactions within the Pseudovibrio Genus.</title>
        <authorList>
            <person name="Romano S."/>
            <person name="Fernandez-Guerra A."/>
            <person name="Reen F.J."/>
            <person name="Glockner F.O."/>
            <person name="Crowley S.P."/>
            <person name="O'Sullivan O."/>
            <person name="Cotter P.D."/>
            <person name="Adams C."/>
            <person name="Dobson A.D."/>
            <person name="O'Gara F."/>
        </authorList>
    </citation>
    <scope>NUCLEOTIDE SEQUENCE [LARGE SCALE GENOMIC DNA]</scope>
    <source>
        <strain evidence="2 3">Ad2</strain>
    </source>
</reference>
<keyword evidence="3" id="KW-1185">Reference proteome</keyword>
<keyword evidence="1" id="KW-0472">Membrane</keyword>
<keyword evidence="1" id="KW-1133">Transmembrane helix</keyword>
<evidence type="ECO:0000313" key="3">
    <source>
        <dbReference type="Proteomes" id="UP000076577"/>
    </source>
</evidence>
<sequence>MSSAASAEDEDPIFFKLLFLFPVLGWLFKDAVHGNNEAKYYFCANIFVGWGLSIAFFGYPAIIIPALSLVFLAFVWIIGVCR</sequence>
<proteinExistence type="predicted"/>
<dbReference type="AlphaFoldDB" id="A0A161XHX5"/>
<keyword evidence="1" id="KW-0812">Transmembrane</keyword>
<feature type="transmembrane region" description="Helical" evidence="1">
    <location>
        <begin position="12"/>
        <end position="28"/>
    </location>
</feature>
<evidence type="ECO:0000256" key="1">
    <source>
        <dbReference type="SAM" id="Phobius"/>
    </source>
</evidence>
<feature type="transmembrane region" description="Helical" evidence="1">
    <location>
        <begin position="63"/>
        <end position="81"/>
    </location>
</feature>
<feature type="transmembrane region" description="Helical" evidence="1">
    <location>
        <begin position="40"/>
        <end position="57"/>
    </location>
</feature>
<dbReference type="Proteomes" id="UP000076577">
    <property type="component" value="Unassembled WGS sequence"/>
</dbReference>